<evidence type="ECO:0000313" key="3">
    <source>
        <dbReference type="Proteomes" id="UP000001095"/>
    </source>
</evidence>
<keyword evidence="3" id="KW-1185">Reference proteome</keyword>
<organism evidence="2 3">
    <name type="scientific">Afipia clevelandensis ATCC 49720</name>
    <dbReference type="NCBI Taxonomy" id="883079"/>
    <lineage>
        <taxon>Bacteria</taxon>
        <taxon>Pseudomonadati</taxon>
        <taxon>Pseudomonadota</taxon>
        <taxon>Alphaproteobacteria</taxon>
        <taxon>Hyphomicrobiales</taxon>
        <taxon>Nitrobacteraceae</taxon>
        <taxon>Afipia</taxon>
    </lineage>
</organism>
<dbReference type="Proteomes" id="UP000001095">
    <property type="component" value="Unassembled WGS sequence"/>
</dbReference>
<dbReference type="InterPro" id="IPR010791">
    <property type="entry name" value="AttH_dom"/>
</dbReference>
<dbReference type="InterPro" id="IPR006311">
    <property type="entry name" value="TAT_signal"/>
</dbReference>
<comment type="caution">
    <text evidence="2">The sequence shown here is derived from an EMBL/GenBank/DDBJ whole genome shotgun (WGS) entry which is preliminary data.</text>
</comment>
<dbReference type="EMBL" id="AGWY01000001">
    <property type="protein sequence ID" value="EKS42632.1"/>
    <property type="molecule type" value="Genomic_DNA"/>
</dbReference>
<feature type="domain" description="AttH" evidence="1">
    <location>
        <begin position="64"/>
        <end position="237"/>
    </location>
</feature>
<dbReference type="InterPro" id="IPR023374">
    <property type="entry name" value="AttH-like_dom_sf"/>
</dbReference>
<dbReference type="PATRIC" id="fig|883079.3.peg.183"/>
<dbReference type="Pfam" id="PF07143">
    <property type="entry name" value="CrtC"/>
    <property type="match status" value="1"/>
</dbReference>
<dbReference type="SUPFAM" id="SSF159245">
    <property type="entry name" value="AttH-like"/>
    <property type="match status" value="1"/>
</dbReference>
<evidence type="ECO:0000313" key="2">
    <source>
        <dbReference type="EMBL" id="EKS42632.1"/>
    </source>
</evidence>
<proteinExistence type="predicted"/>
<dbReference type="PANTHER" id="PTHR38591:SF1">
    <property type="entry name" value="BLL1000 PROTEIN"/>
    <property type="match status" value="1"/>
</dbReference>
<dbReference type="AlphaFoldDB" id="K8PJ04"/>
<dbReference type="HOGENOM" id="CLU_040626_0_0_5"/>
<dbReference type="PANTHER" id="PTHR38591">
    <property type="entry name" value="HYDROLASE"/>
    <property type="match status" value="1"/>
</dbReference>
<gene>
    <name evidence="2" type="ORF">HMPREF9696_00175</name>
</gene>
<evidence type="ECO:0000259" key="1">
    <source>
        <dbReference type="Pfam" id="PF07143"/>
    </source>
</evidence>
<dbReference type="Pfam" id="PF17186">
    <property type="entry name" value="Lipocalin_9"/>
    <property type="match status" value="1"/>
</dbReference>
<dbReference type="Gene3D" id="2.40.370.10">
    <property type="entry name" value="AttH-like domain"/>
    <property type="match status" value="2"/>
</dbReference>
<accession>K8PJ04</accession>
<dbReference type="PROSITE" id="PS51318">
    <property type="entry name" value="TAT"/>
    <property type="match status" value="1"/>
</dbReference>
<protein>
    <recommendedName>
        <fullName evidence="1">AttH domain-containing protein</fullName>
    </recommendedName>
</protein>
<reference evidence="2 3" key="1">
    <citation type="submission" date="2012-04" db="EMBL/GenBank/DDBJ databases">
        <title>The Genome Sequence of Afipia clevelandensis ATCC 49720.</title>
        <authorList>
            <consortium name="The Broad Institute Genome Sequencing Platform"/>
            <person name="Earl A."/>
            <person name="Ward D."/>
            <person name="Feldgarden M."/>
            <person name="Gevers D."/>
            <person name="Huys G."/>
            <person name="Walker B."/>
            <person name="Young S.K."/>
            <person name="Zeng Q."/>
            <person name="Gargeya S."/>
            <person name="Fitzgerald M."/>
            <person name="Haas B."/>
            <person name="Abouelleil A."/>
            <person name="Alvarado L."/>
            <person name="Arachchi H.M."/>
            <person name="Berlin A."/>
            <person name="Chapman S.B."/>
            <person name="Goldberg J."/>
            <person name="Griggs A."/>
            <person name="Gujja S."/>
            <person name="Hansen M."/>
            <person name="Howarth C."/>
            <person name="Imamovic A."/>
            <person name="Larimer J."/>
            <person name="McCowen C."/>
            <person name="Montmayeur A."/>
            <person name="Murphy C."/>
            <person name="Neiman D."/>
            <person name="Pearson M."/>
            <person name="Priest M."/>
            <person name="Roberts A."/>
            <person name="Saif S."/>
            <person name="Shea T."/>
            <person name="Sisk P."/>
            <person name="Sykes S."/>
            <person name="Wortman J."/>
            <person name="Nusbaum C."/>
            <person name="Birren B."/>
        </authorList>
    </citation>
    <scope>NUCLEOTIDE SEQUENCE [LARGE SCALE GENOMIC DNA]</scope>
    <source>
        <strain evidence="2 3">ATCC 49720</strain>
    </source>
</reference>
<name>K8PJ04_9BRAD</name>
<sequence length="362" mass="39860">MSADRHISRRAFIGSSLIAPLAGTLAHAQGFAGLGGGSDGFAEVVPGRMLEFPRDHGPHPDYRIEWWYLTANLRDAAGDEWGAQWTLFRQAMTPGAQQEGWANRQIWMGHAAVTGPTIHRYAEKFARGGIGQAGAEAAPFHAWIDSWEMRGGDGFHAQTIAPLFVTASSDDFGYVLSLACDRPLVLQGDGGYSKKSERGQASYYYSQPYFTASGTLTLDDRQVAVTGRAWMDREWSSQPLASDQTGWDWFSLHLDTGEKVMLFRLRQKDGGNYFAGNWIDRSGRSEPLPANTIVMTPTAFTDIDGRKLPTSWRVTVAARGLNVDSVPLNAKSWMGTRFAYWEGPISFKGSHGGVGYLEMTGY</sequence>
<dbReference type="RefSeq" id="WP_002711041.1">
    <property type="nucleotide sequence ID" value="NZ_KB375281.1"/>
</dbReference>
<dbReference type="OrthoDB" id="9770826at2"/>